<organism evidence="3 4">
    <name type="scientific">Streptomyces polyrhachis</name>
    <dbReference type="NCBI Taxonomy" id="1282885"/>
    <lineage>
        <taxon>Bacteria</taxon>
        <taxon>Bacillati</taxon>
        <taxon>Actinomycetota</taxon>
        <taxon>Actinomycetes</taxon>
        <taxon>Kitasatosporales</taxon>
        <taxon>Streptomycetaceae</taxon>
        <taxon>Streptomyces</taxon>
    </lineage>
</organism>
<sequence length="163" mass="16884">MQVNDARMLRGAAIPTALAGLVAVIISSLAAGGKGAIGAAAATLVVLFFFGLGLYVLQRITRKHPELIMGVGMVTYVLQLLLLGVVLAVFKDTDLFDTRAFGLTVLGTSLVWIAAMGRGYLKAKILYVEPESSTPPLAGSADPSSESPSAKGADRGNKQTGAH</sequence>
<feature type="transmembrane region" description="Helical" evidence="2">
    <location>
        <begin position="37"/>
        <end position="57"/>
    </location>
</feature>
<comment type="caution">
    <text evidence="3">The sequence shown here is derived from an EMBL/GenBank/DDBJ whole genome shotgun (WGS) entry which is preliminary data.</text>
</comment>
<feature type="transmembrane region" description="Helical" evidence="2">
    <location>
        <begin position="96"/>
        <end position="115"/>
    </location>
</feature>
<proteinExistence type="predicted"/>
<feature type="transmembrane region" description="Helical" evidence="2">
    <location>
        <begin position="12"/>
        <end position="31"/>
    </location>
</feature>
<evidence type="ECO:0000256" key="1">
    <source>
        <dbReference type="SAM" id="MobiDB-lite"/>
    </source>
</evidence>
<dbReference type="RefSeq" id="WP_386417302.1">
    <property type="nucleotide sequence ID" value="NZ_JBHSZO010000036.1"/>
</dbReference>
<keyword evidence="2" id="KW-1133">Transmembrane helix</keyword>
<gene>
    <name evidence="3" type="ORF">ACFQLX_20680</name>
</gene>
<accession>A0ABW2GKR5</accession>
<name>A0ABW2GKR5_9ACTN</name>
<evidence type="ECO:0008006" key="5">
    <source>
        <dbReference type="Google" id="ProtNLM"/>
    </source>
</evidence>
<keyword evidence="4" id="KW-1185">Reference proteome</keyword>
<evidence type="ECO:0000256" key="2">
    <source>
        <dbReference type="SAM" id="Phobius"/>
    </source>
</evidence>
<keyword evidence="2" id="KW-0812">Transmembrane</keyword>
<dbReference type="Proteomes" id="UP001596413">
    <property type="component" value="Unassembled WGS sequence"/>
</dbReference>
<protein>
    <recommendedName>
        <fullName evidence="5">ATP synthase protein I</fullName>
    </recommendedName>
</protein>
<evidence type="ECO:0000313" key="4">
    <source>
        <dbReference type="Proteomes" id="UP001596413"/>
    </source>
</evidence>
<dbReference type="EMBL" id="JBHSZO010000036">
    <property type="protein sequence ID" value="MFC7220556.1"/>
    <property type="molecule type" value="Genomic_DNA"/>
</dbReference>
<feature type="transmembrane region" description="Helical" evidence="2">
    <location>
        <begin position="69"/>
        <end position="90"/>
    </location>
</feature>
<evidence type="ECO:0000313" key="3">
    <source>
        <dbReference type="EMBL" id="MFC7220556.1"/>
    </source>
</evidence>
<reference evidence="4" key="1">
    <citation type="journal article" date="2019" name="Int. J. Syst. Evol. Microbiol.">
        <title>The Global Catalogue of Microorganisms (GCM) 10K type strain sequencing project: providing services to taxonomists for standard genome sequencing and annotation.</title>
        <authorList>
            <consortium name="The Broad Institute Genomics Platform"/>
            <consortium name="The Broad Institute Genome Sequencing Center for Infectious Disease"/>
            <person name="Wu L."/>
            <person name="Ma J."/>
        </authorList>
    </citation>
    <scope>NUCLEOTIDE SEQUENCE [LARGE SCALE GENOMIC DNA]</scope>
    <source>
        <strain evidence="4">CGMCC 1.13681</strain>
    </source>
</reference>
<feature type="region of interest" description="Disordered" evidence="1">
    <location>
        <begin position="133"/>
        <end position="163"/>
    </location>
</feature>
<keyword evidence="2" id="KW-0472">Membrane</keyword>